<feature type="region of interest" description="Disordered" evidence="8">
    <location>
        <begin position="208"/>
        <end position="258"/>
    </location>
</feature>
<evidence type="ECO:0000256" key="2">
    <source>
        <dbReference type="ARBA" id="ARBA00007813"/>
    </source>
</evidence>
<dbReference type="Pfam" id="PF08638">
    <property type="entry name" value="Med14"/>
    <property type="match status" value="1"/>
</dbReference>
<evidence type="ECO:0000256" key="6">
    <source>
        <dbReference type="ARBA" id="ARBA00023242"/>
    </source>
</evidence>
<comment type="subunit">
    <text evidence="7">Component of the Mediator complex.</text>
</comment>
<accession>C1DY38</accession>
<dbReference type="OrthoDB" id="536354at2759"/>
<dbReference type="Proteomes" id="UP000002009">
    <property type="component" value="Chromosome 2"/>
</dbReference>
<dbReference type="RefSeq" id="XP_002500100.1">
    <property type="nucleotide sequence ID" value="XM_002500054.1"/>
</dbReference>
<keyword evidence="6 7" id="KW-0539">Nucleus</keyword>
<dbReference type="KEGG" id="mis:MICPUN_98903"/>
<dbReference type="InterPro" id="IPR055122">
    <property type="entry name" value="Med14_N"/>
</dbReference>
<evidence type="ECO:0000313" key="10">
    <source>
        <dbReference type="EMBL" id="ACO61358.1"/>
    </source>
</evidence>
<comment type="subcellular location">
    <subcellularLocation>
        <location evidence="1 7">Nucleus</location>
    </subcellularLocation>
</comment>
<dbReference type="InterPro" id="IPR013947">
    <property type="entry name" value="Mediator_Med14"/>
</dbReference>
<feature type="compositionally biased region" description="Acidic residues" evidence="8">
    <location>
        <begin position="227"/>
        <end position="243"/>
    </location>
</feature>
<dbReference type="InParanoid" id="C1DY38"/>
<sequence>MSLDGLPRHTRTVGQSELVERLVHVAYTDLQRLCNNLPGQPELDRKRELARYLHNLRQRLTRLHVLVEWAPKNRAAQIAVKCGDMMGQLRQHDMAFADAADRLYGLRQQMDWAAGPLYDTPGALDVLCNGKYSNLPRAIADVAPKPVPLETDPELIRVRDERCRRFDIEIRGLLVDERERGTMPKAMKVFSVRNGECVVGVPGEYRATLTLGGPPPLPPPPEKDEKEDGGEEKEDGGGDDDGADPPPPPPPPPPKLGGWLVVSIEMLAGEMIDADEDEGRAAHARVFPLTKTEVKILGERATARMAGMSPPPPAPPELVEGGAQGLAGLHYVCHDIALRLCAMTVMNQSKKVARGGGAWHGGAIRTEQIMGKAEAKRAESEEKDDGEKEHGETTTRRRVRGAGEGIRMWFWLPGLSGEVKASGSRMAGVDVGSVEVGLGTAAAVDAAVAAGTLPRVELTYVRADDKDSSSGAIAARALVPTATGAVETFELPFSTASVDIKEVLADGIRAAAATRLRRVLEELGPACDAAGVEGVLDEDAVNPGDADEDGWATARRPAISLRLTDAGTSVQVTCGKRGGELRVCGVASIASSGSAASVEHAACVGGIPALRGLLPTLRRYAEERDLRDAARDAGVCTHPAPRSMKGWVNGVAPAALAIVPPASGGVYVGVFVTRDGEPSGAAKSPGKSVKKSAKKKGAAAAAGGGNAGGGGGGVARLALVHAPRAHPAMAPAVASVAPLAPDGVALLDAKKRKSGGDGSFPFDSFDAVVDAVGAAVKSQRVVAQRTTVTSWLRSRGLRFIDARMASDGSSVVAFSAKLGDGAWGAEPAAACEVLLRGVHGVRLTVRGLPRAQSVRGIRGEGGASGIEARGGGEARASRGGVASIAVEADGSFVVAVDYPDGDFSPGAACGDAHRVVATHAFVGRLRPELGVGAWLEPLSAVVETSGGGAARVSWVGGIDDGGLAAVAINEESAKGEDVASEAARVGDAVAFVEALNGASR</sequence>
<dbReference type="GO" id="GO:0070847">
    <property type="term" value="C:core mediator complex"/>
    <property type="evidence" value="ECO:0007669"/>
    <property type="project" value="TreeGrafter"/>
</dbReference>
<keyword evidence="11" id="KW-1185">Reference proteome</keyword>
<name>C1DY38_MICCC</name>
<dbReference type="GO" id="GO:0016592">
    <property type="term" value="C:mediator complex"/>
    <property type="evidence" value="ECO:0007669"/>
    <property type="project" value="UniProtKB-UniRule"/>
</dbReference>
<feature type="compositionally biased region" description="Pro residues" evidence="8">
    <location>
        <begin position="244"/>
        <end position="255"/>
    </location>
</feature>
<evidence type="ECO:0000256" key="1">
    <source>
        <dbReference type="ARBA" id="ARBA00004123"/>
    </source>
</evidence>
<evidence type="ECO:0000256" key="5">
    <source>
        <dbReference type="ARBA" id="ARBA00023163"/>
    </source>
</evidence>
<dbReference type="EMBL" id="CP001323">
    <property type="protein sequence ID" value="ACO61358.1"/>
    <property type="molecule type" value="Genomic_DNA"/>
</dbReference>
<evidence type="ECO:0000259" key="9">
    <source>
        <dbReference type="Pfam" id="PF08638"/>
    </source>
</evidence>
<comment type="function">
    <text evidence="7">Component of the Mediator complex, a coactivator involved in the regulated transcription of nearly all RNA polymerase II-dependent genes. Mediator functions as a bridge to convey information from gene-specific regulatory proteins to the basal RNA polymerase II transcription machinery. Mediator is recruited to promoters by direct interactions with regulatory proteins and serves as a scaffold for the assembly of a functional preinitiation complex with RNA polymerase II and the general transcription factors.</text>
</comment>
<protein>
    <recommendedName>
        <fullName evidence="7">Mediator of RNA polymerase II transcription subunit 14</fullName>
    </recommendedName>
    <alternativeName>
        <fullName evidence="7">Mediator complex subunit 14</fullName>
    </alternativeName>
</protein>
<keyword evidence="4 7" id="KW-0010">Activator</keyword>
<reference evidence="10 11" key="1">
    <citation type="journal article" date="2009" name="Science">
        <title>Green evolution and dynamic adaptations revealed by genomes of the marine picoeukaryotes Micromonas.</title>
        <authorList>
            <person name="Worden A.Z."/>
            <person name="Lee J.H."/>
            <person name="Mock T."/>
            <person name="Rouze P."/>
            <person name="Simmons M.P."/>
            <person name="Aerts A.L."/>
            <person name="Allen A.E."/>
            <person name="Cuvelier M.L."/>
            <person name="Derelle E."/>
            <person name="Everett M.V."/>
            <person name="Foulon E."/>
            <person name="Grimwood J."/>
            <person name="Gundlach H."/>
            <person name="Henrissat B."/>
            <person name="Napoli C."/>
            <person name="McDonald S.M."/>
            <person name="Parker M.S."/>
            <person name="Rombauts S."/>
            <person name="Salamov A."/>
            <person name="Von Dassow P."/>
            <person name="Badger J.H."/>
            <person name="Coutinho P.M."/>
            <person name="Demir E."/>
            <person name="Dubchak I."/>
            <person name="Gentemann C."/>
            <person name="Eikrem W."/>
            <person name="Gready J.E."/>
            <person name="John U."/>
            <person name="Lanier W."/>
            <person name="Lindquist E.A."/>
            <person name="Lucas S."/>
            <person name="Mayer K.F."/>
            <person name="Moreau H."/>
            <person name="Not F."/>
            <person name="Otillar R."/>
            <person name="Panaud O."/>
            <person name="Pangilinan J."/>
            <person name="Paulsen I."/>
            <person name="Piegu B."/>
            <person name="Poliakov A."/>
            <person name="Robbens S."/>
            <person name="Schmutz J."/>
            <person name="Toulza E."/>
            <person name="Wyss T."/>
            <person name="Zelensky A."/>
            <person name="Zhou K."/>
            <person name="Armbrust E.V."/>
            <person name="Bhattacharya D."/>
            <person name="Goodenough U.W."/>
            <person name="Van de Peer Y."/>
            <person name="Grigoriev I.V."/>
        </authorList>
    </citation>
    <scope>NUCLEOTIDE SEQUENCE [LARGE SCALE GENOMIC DNA]</scope>
    <source>
        <strain evidence="11">RCC299 / NOUM17</strain>
    </source>
</reference>
<dbReference type="GeneID" id="8240816"/>
<feature type="domain" description="Mediator complex subunit MED14 N-terminal" evidence="9">
    <location>
        <begin position="14"/>
        <end position="212"/>
    </location>
</feature>
<evidence type="ECO:0000256" key="7">
    <source>
        <dbReference type="RuleBase" id="RU365082"/>
    </source>
</evidence>
<dbReference type="OMA" id="GLHYVCH"/>
<evidence type="ECO:0000256" key="8">
    <source>
        <dbReference type="SAM" id="MobiDB-lite"/>
    </source>
</evidence>
<feature type="region of interest" description="Disordered" evidence="8">
    <location>
        <begin position="371"/>
        <end position="399"/>
    </location>
</feature>
<evidence type="ECO:0000256" key="4">
    <source>
        <dbReference type="ARBA" id="ARBA00023159"/>
    </source>
</evidence>
<keyword evidence="5 7" id="KW-0804">Transcription</keyword>
<comment type="similarity">
    <text evidence="2 7">Belongs to the Mediator complex subunit 14 family.</text>
</comment>
<dbReference type="GO" id="GO:0003712">
    <property type="term" value="F:transcription coregulator activity"/>
    <property type="evidence" value="ECO:0007669"/>
    <property type="project" value="UniProtKB-UniRule"/>
</dbReference>
<feature type="compositionally biased region" description="Basic and acidic residues" evidence="8">
    <location>
        <begin position="373"/>
        <end position="395"/>
    </location>
</feature>
<dbReference type="GO" id="GO:0006357">
    <property type="term" value="P:regulation of transcription by RNA polymerase II"/>
    <property type="evidence" value="ECO:0007669"/>
    <property type="project" value="InterPro"/>
</dbReference>
<dbReference type="STRING" id="296587.C1DY38"/>
<evidence type="ECO:0000313" key="11">
    <source>
        <dbReference type="Proteomes" id="UP000002009"/>
    </source>
</evidence>
<dbReference type="AlphaFoldDB" id="C1DY38"/>
<organism evidence="10 11">
    <name type="scientific">Micromonas commoda (strain RCC299 / NOUM17 / CCMP2709)</name>
    <name type="common">Picoplanktonic green alga</name>
    <dbReference type="NCBI Taxonomy" id="296587"/>
    <lineage>
        <taxon>Eukaryota</taxon>
        <taxon>Viridiplantae</taxon>
        <taxon>Chlorophyta</taxon>
        <taxon>Mamiellophyceae</taxon>
        <taxon>Mamiellales</taxon>
        <taxon>Mamiellaceae</taxon>
        <taxon>Micromonas</taxon>
    </lineage>
</organism>
<dbReference type="PANTHER" id="PTHR12809:SF2">
    <property type="entry name" value="MEDIATOR OF RNA POLYMERASE II TRANSCRIPTION SUBUNIT 14"/>
    <property type="match status" value="1"/>
</dbReference>
<dbReference type="eggNOG" id="KOG1875">
    <property type="taxonomic scope" value="Eukaryota"/>
</dbReference>
<gene>
    <name evidence="10" type="ORF">MICPUN_98903</name>
</gene>
<dbReference type="PANTHER" id="PTHR12809">
    <property type="entry name" value="MEDIATOR COMPLEX SUBUNIT"/>
    <property type="match status" value="1"/>
</dbReference>
<evidence type="ECO:0000256" key="3">
    <source>
        <dbReference type="ARBA" id="ARBA00023015"/>
    </source>
</evidence>
<proteinExistence type="inferred from homology"/>
<keyword evidence="3 7" id="KW-0805">Transcription regulation</keyword>